<evidence type="ECO:0000313" key="1">
    <source>
        <dbReference type="EMBL" id="VDC86017.1"/>
    </source>
</evidence>
<sequence>MFWDSGCFNAGNWCELGRAREFMTDSSSWTSGNWGSCPCSGCFCPVFCIPSYGS</sequence>
<dbReference type="AlphaFoldDB" id="A0A3P6A1P4"/>
<organism evidence="1">
    <name type="scientific">Brassica oleracea</name>
    <name type="common">Wild cabbage</name>
    <dbReference type="NCBI Taxonomy" id="3712"/>
    <lineage>
        <taxon>Eukaryota</taxon>
        <taxon>Viridiplantae</taxon>
        <taxon>Streptophyta</taxon>
        <taxon>Embryophyta</taxon>
        <taxon>Tracheophyta</taxon>
        <taxon>Spermatophyta</taxon>
        <taxon>Magnoliopsida</taxon>
        <taxon>eudicotyledons</taxon>
        <taxon>Gunneridae</taxon>
        <taxon>Pentapetalae</taxon>
        <taxon>rosids</taxon>
        <taxon>malvids</taxon>
        <taxon>Brassicales</taxon>
        <taxon>Brassicaceae</taxon>
        <taxon>Brassiceae</taxon>
        <taxon>Brassica</taxon>
    </lineage>
</organism>
<reference evidence="1" key="1">
    <citation type="submission" date="2018-11" db="EMBL/GenBank/DDBJ databases">
        <authorList>
            <consortium name="Genoscope - CEA"/>
            <person name="William W."/>
        </authorList>
    </citation>
    <scope>NUCLEOTIDE SEQUENCE</scope>
</reference>
<protein>
    <submittedName>
        <fullName evidence="1">Uncharacterized protein</fullName>
    </submittedName>
</protein>
<name>A0A3P6A1P4_BRAOL</name>
<accession>A0A3P6A1P4</accession>
<proteinExistence type="predicted"/>
<dbReference type="EMBL" id="LR031872">
    <property type="protein sequence ID" value="VDC86017.1"/>
    <property type="molecule type" value="Genomic_DNA"/>
</dbReference>
<gene>
    <name evidence="1" type="ORF">BOLC3T13136H</name>
</gene>